<dbReference type="GO" id="GO:0003872">
    <property type="term" value="F:6-phosphofructokinase activity"/>
    <property type="evidence" value="ECO:0007669"/>
    <property type="project" value="TreeGrafter"/>
</dbReference>
<dbReference type="Gene3D" id="3.40.1190.20">
    <property type="match status" value="1"/>
</dbReference>
<accession>A0A9E8MPJ2</accession>
<keyword evidence="2 6" id="KW-0808">Transferase</keyword>
<dbReference type="KEGG" id="mdb:OVN18_05655"/>
<evidence type="ECO:0000256" key="1">
    <source>
        <dbReference type="ARBA" id="ARBA00010688"/>
    </source>
</evidence>
<evidence type="ECO:0000256" key="3">
    <source>
        <dbReference type="ARBA" id="ARBA00022741"/>
    </source>
</evidence>
<protein>
    <submittedName>
        <fullName evidence="8">1-phosphofructokinase family hexose kinase</fullName>
    </submittedName>
</protein>
<evidence type="ECO:0000259" key="7">
    <source>
        <dbReference type="Pfam" id="PF00294"/>
    </source>
</evidence>
<dbReference type="GO" id="GO:0005829">
    <property type="term" value="C:cytosol"/>
    <property type="evidence" value="ECO:0007669"/>
    <property type="project" value="TreeGrafter"/>
</dbReference>
<evidence type="ECO:0000313" key="8">
    <source>
        <dbReference type="EMBL" id="WAB82486.1"/>
    </source>
</evidence>
<name>A0A9E8MPJ2_9MICO</name>
<dbReference type="PROSITE" id="PS00583">
    <property type="entry name" value="PFKB_KINASES_1"/>
    <property type="match status" value="1"/>
</dbReference>
<dbReference type="NCBIfam" id="TIGR03168">
    <property type="entry name" value="1-PFK"/>
    <property type="match status" value="1"/>
</dbReference>
<dbReference type="PROSITE" id="PS00584">
    <property type="entry name" value="PFKB_KINASES_2"/>
    <property type="match status" value="1"/>
</dbReference>
<keyword evidence="9" id="KW-1185">Reference proteome</keyword>
<dbReference type="Proteomes" id="UP001164706">
    <property type="component" value="Chromosome"/>
</dbReference>
<reference evidence="8" key="1">
    <citation type="submission" date="2022-11" db="EMBL/GenBank/DDBJ databases">
        <title>Description of Microcella daejonensis nov. sp, isolated from riverside soil.</title>
        <authorList>
            <person name="Molina K.M."/>
            <person name="Kim S.B."/>
        </authorList>
    </citation>
    <scope>NUCLEOTIDE SEQUENCE</scope>
    <source>
        <strain evidence="8">MMS21-STM12</strain>
    </source>
</reference>
<evidence type="ECO:0000256" key="2">
    <source>
        <dbReference type="ARBA" id="ARBA00022679"/>
    </source>
</evidence>
<dbReference type="CDD" id="cd01164">
    <property type="entry name" value="FruK_PfkB_like"/>
    <property type="match status" value="1"/>
</dbReference>
<dbReference type="InterPro" id="IPR017583">
    <property type="entry name" value="Tagatose/fructose_Pkinase"/>
</dbReference>
<evidence type="ECO:0000256" key="6">
    <source>
        <dbReference type="PIRNR" id="PIRNR000535"/>
    </source>
</evidence>
<dbReference type="PANTHER" id="PTHR46566:SF2">
    <property type="entry name" value="ATP-DEPENDENT 6-PHOSPHOFRUCTOKINASE ISOZYME 2"/>
    <property type="match status" value="1"/>
</dbReference>
<dbReference type="EMBL" id="CP113089">
    <property type="protein sequence ID" value="WAB82486.1"/>
    <property type="molecule type" value="Genomic_DNA"/>
</dbReference>
<dbReference type="PANTHER" id="PTHR46566">
    <property type="entry name" value="1-PHOSPHOFRUCTOKINASE-RELATED"/>
    <property type="match status" value="1"/>
</dbReference>
<gene>
    <name evidence="8" type="ORF">OVN18_05655</name>
</gene>
<evidence type="ECO:0000313" key="9">
    <source>
        <dbReference type="Proteomes" id="UP001164706"/>
    </source>
</evidence>
<dbReference type="InterPro" id="IPR029056">
    <property type="entry name" value="Ribokinase-like"/>
</dbReference>
<evidence type="ECO:0000256" key="4">
    <source>
        <dbReference type="ARBA" id="ARBA00022777"/>
    </source>
</evidence>
<proteinExistence type="inferred from homology"/>
<dbReference type="PIRSF" id="PIRSF000535">
    <property type="entry name" value="1PFK/6PFK/LacC"/>
    <property type="match status" value="1"/>
</dbReference>
<dbReference type="AlphaFoldDB" id="A0A9E8MPJ2"/>
<sequence length="308" mass="31690">MTSAPPIVTLTLNPALDLSTATERVVPEHKLRCSAGRTDAGGGGINVSRVIGRLGGRTLAVYAVGGPTGEALRRLVDAERMPGLAIPIEGPTRQNVTVDESSTGRQFRFVLPGAPMTEAEWSACLDAAASAVVEGGYLVASGSLAPGIPTDVYARLARSMREQGVRLVVDASGPALAEGVHLVKPSGRELGELVGRELPDREAKVRAAQELVARGSAQNVALTLGGDGAVLVTAEGVVEQSVPPVEVRSTVGAGDSFLAAMVLRMAQGRPLLEAFRAGVAAGTATAMSEGTGLCTRVDVERLERQLAG</sequence>
<dbReference type="RefSeq" id="WP_267782560.1">
    <property type="nucleotide sequence ID" value="NZ_CP113089.1"/>
</dbReference>
<keyword evidence="4" id="KW-0418">Kinase</keyword>
<dbReference type="InterPro" id="IPR002173">
    <property type="entry name" value="Carboh/pur_kinase_PfkB_CS"/>
</dbReference>
<keyword evidence="3" id="KW-0547">Nucleotide-binding</keyword>
<feature type="domain" description="Carbohydrate kinase PfkB" evidence="7">
    <location>
        <begin position="17"/>
        <end position="295"/>
    </location>
</feature>
<organism evidence="8 9">
    <name type="scientific">Microcella daejeonensis</name>
    <dbReference type="NCBI Taxonomy" id="2994971"/>
    <lineage>
        <taxon>Bacteria</taxon>
        <taxon>Bacillati</taxon>
        <taxon>Actinomycetota</taxon>
        <taxon>Actinomycetes</taxon>
        <taxon>Micrococcales</taxon>
        <taxon>Microbacteriaceae</taxon>
        <taxon>Microcella</taxon>
    </lineage>
</organism>
<keyword evidence="5" id="KW-0067">ATP-binding</keyword>
<dbReference type="GO" id="GO:0005524">
    <property type="term" value="F:ATP binding"/>
    <property type="evidence" value="ECO:0007669"/>
    <property type="project" value="UniProtKB-KW"/>
</dbReference>
<comment type="similarity">
    <text evidence="1">Belongs to the carbohydrate kinase PfkB family.</text>
</comment>
<dbReference type="InterPro" id="IPR011611">
    <property type="entry name" value="PfkB_dom"/>
</dbReference>
<dbReference type="Pfam" id="PF00294">
    <property type="entry name" value="PfkB"/>
    <property type="match status" value="1"/>
</dbReference>
<dbReference type="FunFam" id="3.40.1190.20:FF:000001">
    <property type="entry name" value="Phosphofructokinase"/>
    <property type="match status" value="1"/>
</dbReference>
<dbReference type="SUPFAM" id="SSF53613">
    <property type="entry name" value="Ribokinase-like"/>
    <property type="match status" value="1"/>
</dbReference>
<evidence type="ECO:0000256" key="5">
    <source>
        <dbReference type="ARBA" id="ARBA00022840"/>
    </source>
</evidence>